<dbReference type="PANTHER" id="PTHR42915:SF1">
    <property type="entry name" value="PEPTIDOGLYCAN BETA-N-ACETYLMURAMIDASE NAMZ"/>
    <property type="match status" value="1"/>
</dbReference>
<evidence type="ECO:0000259" key="1">
    <source>
        <dbReference type="Pfam" id="PF07075"/>
    </source>
</evidence>
<dbReference type="Gene3D" id="3.40.50.12170">
    <property type="entry name" value="Uncharacterised protein PF07075, DUF1343"/>
    <property type="match status" value="1"/>
</dbReference>
<dbReference type="InterPro" id="IPR008302">
    <property type="entry name" value="NamZ"/>
</dbReference>
<name>X1S442_9ZZZZ</name>
<accession>X1S442</accession>
<sequence length="82" mass="8980">MELGNEMFVENFPSELQGKSLGLVINHSSVLPPGRSLVQALLEKGQKIQAIFSPEHGFSGTVEAGTEVKDSQLKDIMIYSLY</sequence>
<reference evidence="2" key="1">
    <citation type="journal article" date="2014" name="Front. Microbiol.">
        <title>High frequency of phylogenetically diverse reductive dehalogenase-homologous genes in deep subseafloor sedimentary metagenomes.</title>
        <authorList>
            <person name="Kawai M."/>
            <person name="Futagami T."/>
            <person name="Toyoda A."/>
            <person name="Takaki Y."/>
            <person name="Nishi S."/>
            <person name="Hori S."/>
            <person name="Arai W."/>
            <person name="Tsubouchi T."/>
            <person name="Morono Y."/>
            <person name="Uchiyama I."/>
            <person name="Ito T."/>
            <person name="Fujiyama A."/>
            <person name="Inagaki F."/>
            <person name="Takami H."/>
        </authorList>
    </citation>
    <scope>NUCLEOTIDE SEQUENCE</scope>
    <source>
        <strain evidence="2">Expedition CK06-06</strain>
    </source>
</reference>
<gene>
    <name evidence="2" type="ORF">S12H4_17998</name>
</gene>
<dbReference type="InterPro" id="IPR048502">
    <property type="entry name" value="NamZ_N"/>
</dbReference>
<dbReference type="GO" id="GO:0033922">
    <property type="term" value="F:peptidoglycan beta-N-acetylmuramidase activity"/>
    <property type="evidence" value="ECO:0007669"/>
    <property type="project" value="InterPro"/>
</dbReference>
<dbReference type="EMBL" id="BARW01008852">
    <property type="protein sequence ID" value="GAI87663.1"/>
    <property type="molecule type" value="Genomic_DNA"/>
</dbReference>
<organism evidence="2">
    <name type="scientific">marine sediment metagenome</name>
    <dbReference type="NCBI Taxonomy" id="412755"/>
    <lineage>
        <taxon>unclassified sequences</taxon>
        <taxon>metagenomes</taxon>
        <taxon>ecological metagenomes</taxon>
    </lineage>
</organism>
<evidence type="ECO:0000313" key="2">
    <source>
        <dbReference type="EMBL" id="GAI87663.1"/>
    </source>
</evidence>
<proteinExistence type="predicted"/>
<dbReference type="AlphaFoldDB" id="X1S442"/>
<comment type="caution">
    <text evidence="2">The sequence shown here is derived from an EMBL/GenBank/DDBJ whole genome shotgun (WGS) entry which is preliminary data.</text>
</comment>
<dbReference type="Pfam" id="PF07075">
    <property type="entry name" value="NamZ_N"/>
    <property type="match status" value="1"/>
</dbReference>
<feature type="non-terminal residue" evidence="2">
    <location>
        <position position="82"/>
    </location>
</feature>
<dbReference type="PANTHER" id="PTHR42915">
    <property type="entry name" value="HYPOTHETICAL 460 KDA PROTEIN IN FEUA-SIGW INTERGENIC REGION [PRECURSOR]"/>
    <property type="match status" value="1"/>
</dbReference>
<feature type="domain" description="Peptidoglycan beta-N-acetylmuramidase NamZ N-terminal" evidence="1">
    <location>
        <begin position="22"/>
        <end position="82"/>
    </location>
</feature>
<protein>
    <recommendedName>
        <fullName evidence="1">Peptidoglycan beta-N-acetylmuramidase NamZ N-terminal domain-containing protein</fullName>
    </recommendedName>
</protein>